<feature type="domain" description="Reverse transcriptase" evidence="3">
    <location>
        <begin position="1"/>
        <end position="128"/>
    </location>
</feature>
<comment type="caution">
    <text evidence="4">The sequence shown here is derived from an EMBL/GenBank/DDBJ whole genome shotgun (WGS) entry which is preliminary data.</text>
</comment>
<dbReference type="Gene3D" id="3.30.420.10">
    <property type="entry name" value="Ribonuclease H-like superfamily/Ribonuclease H"/>
    <property type="match status" value="1"/>
</dbReference>
<dbReference type="Pfam" id="PF00078">
    <property type="entry name" value="RVT_1"/>
    <property type="match status" value="1"/>
</dbReference>
<dbReference type="InterPro" id="IPR043502">
    <property type="entry name" value="DNA/RNA_pol_sf"/>
</dbReference>
<dbReference type="EMBL" id="JACGWN010000008">
    <property type="protein sequence ID" value="KAL0439149.1"/>
    <property type="molecule type" value="Genomic_DNA"/>
</dbReference>
<evidence type="ECO:0000313" key="4">
    <source>
        <dbReference type="EMBL" id="KAL0439149.1"/>
    </source>
</evidence>
<feature type="chain" id="PRO_5044025370" evidence="2">
    <location>
        <begin position="20"/>
        <end position="483"/>
    </location>
</feature>
<keyword evidence="2" id="KW-0732">Signal</keyword>
<sequence length="483" mass="56206">MNFWMTCKVLAIFLDLRSGYFQIRMATEDVPKTNFVTHHGHCEFLVMPFGLCNAPSTFQSLMNVVFAPYLKKFILVFFYDILVYSKDWKDHLVQLQVTLELLRKHQLFAKRSKCDFGKETIEYLGHIISKDGVSTNPSKIECMQNWPQPKTLKELRGFMGLTEYYRKFIKRYGVLSKPLTELLKKDNFSWTPLTSNAFNNLKQAMTSAPVLALPDFTKHATKGWVLSSCRISGQLHISSLKYILEQKVALQQKWTSELLGLDYEVHYKKGRENKAADALSRKEQVPLGDTWASMAPTNALKAEHRPYPGQLRPLPVPMDLYLYDFIEDLPKYEGKDCILVVVDSLTNLSTAYHPQSDEKTERVNQCVENYLKCMCHLWPKQWNQWLSLAEYWYNINFHTSPPFQALYVHLPGPLTIDPYIPAVQMVVENYLTERRRLVELLKHNLKEAQNRMKIHADKHRTERSFVVVEKIGEVAYKLKLPPT</sequence>
<feature type="coiled-coil region" evidence="1">
    <location>
        <begin position="431"/>
        <end position="458"/>
    </location>
</feature>
<organism evidence="4">
    <name type="scientific">Sesamum latifolium</name>
    <dbReference type="NCBI Taxonomy" id="2727402"/>
    <lineage>
        <taxon>Eukaryota</taxon>
        <taxon>Viridiplantae</taxon>
        <taxon>Streptophyta</taxon>
        <taxon>Embryophyta</taxon>
        <taxon>Tracheophyta</taxon>
        <taxon>Spermatophyta</taxon>
        <taxon>Magnoliopsida</taxon>
        <taxon>eudicotyledons</taxon>
        <taxon>Gunneridae</taxon>
        <taxon>Pentapetalae</taxon>
        <taxon>asterids</taxon>
        <taxon>lamiids</taxon>
        <taxon>Lamiales</taxon>
        <taxon>Pedaliaceae</taxon>
        <taxon>Sesamum</taxon>
    </lineage>
</organism>
<dbReference type="PANTHER" id="PTHR37984">
    <property type="entry name" value="PROTEIN CBG26694"/>
    <property type="match status" value="1"/>
</dbReference>
<dbReference type="CDD" id="cd01647">
    <property type="entry name" value="RT_LTR"/>
    <property type="match status" value="1"/>
</dbReference>
<dbReference type="FunFam" id="3.30.70.270:FF:000020">
    <property type="entry name" value="Transposon Tf2-6 polyprotein-like Protein"/>
    <property type="match status" value="1"/>
</dbReference>
<dbReference type="InterPro" id="IPR036397">
    <property type="entry name" value="RNaseH_sf"/>
</dbReference>
<feature type="signal peptide" evidence="2">
    <location>
        <begin position="1"/>
        <end position="19"/>
    </location>
</feature>
<dbReference type="InterPro" id="IPR000477">
    <property type="entry name" value="RT_dom"/>
</dbReference>
<dbReference type="AlphaFoldDB" id="A0AAW2WBP8"/>
<dbReference type="InterPro" id="IPR043128">
    <property type="entry name" value="Rev_trsase/Diguanyl_cyclase"/>
</dbReference>
<gene>
    <name evidence="4" type="ORF">Slati_2397900</name>
</gene>
<reference evidence="4" key="2">
    <citation type="journal article" date="2024" name="Plant">
        <title>Genomic evolution and insights into agronomic trait innovations of Sesamum species.</title>
        <authorList>
            <person name="Miao H."/>
            <person name="Wang L."/>
            <person name="Qu L."/>
            <person name="Liu H."/>
            <person name="Sun Y."/>
            <person name="Le M."/>
            <person name="Wang Q."/>
            <person name="Wei S."/>
            <person name="Zheng Y."/>
            <person name="Lin W."/>
            <person name="Duan Y."/>
            <person name="Cao H."/>
            <person name="Xiong S."/>
            <person name="Wang X."/>
            <person name="Wei L."/>
            <person name="Li C."/>
            <person name="Ma Q."/>
            <person name="Ju M."/>
            <person name="Zhao R."/>
            <person name="Li G."/>
            <person name="Mu C."/>
            <person name="Tian Q."/>
            <person name="Mei H."/>
            <person name="Zhang T."/>
            <person name="Gao T."/>
            <person name="Zhang H."/>
        </authorList>
    </citation>
    <scope>NUCLEOTIDE SEQUENCE</scope>
    <source>
        <strain evidence="4">KEN1</strain>
    </source>
</reference>
<dbReference type="InterPro" id="IPR050951">
    <property type="entry name" value="Retrovirus_Pol_polyprotein"/>
</dbReference>
<dbReference type="SUPFAM" id="SSF53098">
    <property type="entry name" value="Ribonuclease H-like"/>
    <property type="match status" value="1"/>
</dbReference>
<dbReference type="Gene3D" id="3.30.70.270">
    <property type="match status" value="2"/>
</dbReference>
<evidence type="ECO:0000256" key="2">
    <source>
        <dbReference type="SAM" id="SignalP"/>
    </source>
</evidence>
<dbReference type="Gene3D" id="3.10.10.10">
    <property type="entry name" value="HIV Type 1 Reverse Transcriptase, subunit A, domain 1"/>
    <property type="match status" value="1"/>
</dbReference>
<evidence type="ECO:0000259" key="3">
    <source>
        <dbReference type="PROSITE" id="PS50878"/>
    </source>
</evidence>
<name>A0AAW2WBP8_9LAMI</name>
<keyword evidence="1" id="KW-0175">Coiled coil</keyword>
<dbReference type="InterPro" id="IPR012337">
    <property type="entry name" value="RNaseH-like_sf"/>
</dbReference>
<dbReference type="FunFam" id="3.30.70.270:FF:000003">
    <property type="entry name" value="Transposon Ty3-G Gag-Pol polyprotein"/>
    <property type="match status" value="1"/>
</dbReference>
<evidence type="ECO:0000256" key="1">
    <source>
        <dbReference type="SAM" id="Coils"/>
    </source>
</evidence>
<dbReference type="GO" id="GO:0003676">
    <property type="term" value="F:nucleic acid binding"/>
    <property type="evidence" value="ECO:0007669"/>
    <property type="project" value="InterPro"/>
</dbReference>
<reference evidence="4" key="1">
    <citation type="submission" date="2020-06" db="EMBL/GenBank/DDBJ databases">
        <authorList>
            <person name="Li T."/>
            <person name="Hu X."/>
            <person name="Zhang T."/>
            <person name="Song X."/>
            <person name="Zhang H."/>
            <person name="Dai N."/>
            <person name="Sheng W."/>
            <person name="Hou X."/>
            <person name="Wei L."/>
        </authorList>
    </citation>
    <scope>NUCLEOTIDE SEQUENCE</scope>
    <source>
        <strain evidence="4">KEN1</strain>
        <tissue evidence="4">Leaf</tissue>
    </source>
</reference>
<proteinExistence type="predicted"/>
<protein>
    <submittedName>
        <fullName evidence="4">Retrovirus-related Pol polyprotein from transposon.6</fullName>
    </submittedName>
</protein>
<dbReference type="PANTHER" id="PTHR37984:SF5">
    <property type="entry name" value="PROTEIN NYNRIN-LIKE"/>
    <property type="match status" value="1"/>
</dbReference>
<dbReference type="PROSITE" id="PS50878">
    <property type="entry name" value="RT_POL"/>
    <property type="match status" value="1"/>
</dbReference>
<accession>A0AAW2WBP8</accession>
<dbReference type="SUPFAM" id="SSF56672">
    <property type="entry name" value="DNA/RNA polymerases"/>
    <property type="match status" value="1"/>
</dbReference>